<organism evidence="1 2">
    <name type="scientific">Clunio marinus</name>
    <dbReference type="NCBI Taxonomy" id="568069"/>
    <lineage>
        <taxon>Eukaryota</taxon>
        <taxon>Metazoa</taxon>
        <taxon>Ecdysozoa</taxon>
        <taxon>Arthropoda</taxon>
        <taxon>Hexapoda</taxon>
        <taxon>Insecta</taxon>
        <taxon>Pterygota</taxon>
        <taxon>Neoptera</taxon>
        <taxon>Endopterygota</taxon>
        <taxon>Diptera</taxon>
        <taxon>Nematocera</taxon>
        <taxon>Chironomoidea</taxon>
        <taxon>Chironomidae</taxon>
        <taxon>Clunio</taxon>
    </lineage>
</organism>
<keyword evidence="2" id="KW-1185">Reference proteome</keyword>
<reference evidence="1 2" key="1">
    <citation type="submission" date="2015-04" db="EMBL/GenBank/DDBJ databases">
        <authorList>
            <person name="Syromyatnikov M.Y."/>
            <person name="Popov V.N."/>
        </authorList>
    </citation>
    <scope>NUCLEOTIDE SEQUENCE [LARGE SCALE GENOMIC DNA]</scope>
</reference>
<accession>A0A1J1I4F8</accession>
<protein>
    <submittedName>
        <fullName evidence="1">CLUMA_CG007286, isoform A</fullName>
    </submittedName>
</protein>
<proteinExistence type="predicted"/>
<evidence type="ECO:0000313" key="1">
    <source>
        <dbReference type="EMBL" id="CRK93758.1"/>
    </source>
</evidence>
<dbReference type="Proteomes" id="UP000183832">
    <property type="component" value="Unassembled WGS sequence"/>
</dbReference>
<evidence type="ECO:0000313" key="2">
    <source>
        <dbReference type="Proteomes" id="UP000183832"/>
    </source>
</evidence>
<sequence>MTANCVVLKDSSSLPFLLKKYFLTTSQVFKCPNAGTNHRTSCNLKLRGDKRVSSELLCLSLYLTNDYVQVTMRSRKVFNNLKVLSEFQHIEIPLANLPHDFLTAPIRYFRFRVQNEEKRKLISSPLEDSCSAMRNFKMS</sequence>
<name>A0A1J1I4F8_9DIPT</name>
<dbReference type="AlphaFoldDB" id="A0A1J1I4F8"/>
<dbReference type="EMBL" id="CVRI01000038">
    <property type="protein sequence ID" value="CRK93758.1"/>
    <property type="molecule type" value="Genomic_DNA"/>
</dbReference>
<gene>
    <name evidence="1" type="ORF">CLUMA_CG007286</name>
</gene>